<sequence length="441" mass="49627">MSVTELLSDITGTSFEQDVLKSDLPVLVDFWAPWCHPCRSMVPTLARLAAGYAGRVKIAKVNADDHGEILSRFAVRGLPTVILFEKGEESARIICPSTIRLNQLFERFGAPDTTPDEALSEVPEPGLFASRDPATISYEGRPECKEACLASLRIPVNPRDRTSPVERMKGAWPALGEQRGILAPLGQLLDEVYFRCFAFRPAFEPRDPNECDALAADAVTDIIKAIPVGIRLERIMGRFIHDQLHHPQHGMLRAAPDDDIRALVGRLATLHDKELVDANIDRAAYAELGRDIVVWTDEQRGDDPDRNPREVGYGKWLESLCQPLQEVLQHSTHILVGSYHETQDGDAATRESKDADYEQALHLARARTETVRELLGPWPDPATDEFIARFKVHQANLIARDRAAHPDLFVRIDRQKKECEDEMDQDIRETVMRFVRLVSDH</sequence>
<evidence type="ECO:0000259" key="1">
    <source>
        <dbReference type="PROSITE" id="PS51352"/>
    </source>
</evidence>
<comment type="caution">
    <text evidence="2">The sequence shown here is derived from an EMBL/GenBank/DDBJ whole genome shotgun (WGS) entry which is preliminary data.</text>
</comment>
<dbReference type="InterPro" id="IPR036249">
    <property type="entry name" value="Thioredoxin-like_sf"/>
</dbReference>
<dbReference type="PANTHER" id="PTHR45663:SF11">
    <property type="entry name" value="GEO12009P1"/>
    <property type="match status" value="1"/>
</dbReference>
<reference evidence="3" key="1">
    <citation type="submission" date="2016-08" db="EMBL/GenBank/DDBJ databases">
        <title>Population biology and virulence potential of Burkholderia ubonensis.</title>
        <authorList>
            <person name="Price E.P."/>
            <person name="Currie B.J."/>
            <person name="Wagner D.M."/>
        </authorList>
    </citation>
    <scope>NUCLEOTIDE SEQUENCE [LARGE SCALE GENOMIC DNA]</scope>
    <source>
        <strain evidence="3">MSMB0103</strain>
    </source>
</reference>
<feature type="domain" description="Thioredoxin" evidence="1">
    <location>
        <begin position="1"/>
        <end position="127"/>
    </location>
</feature>
<evidence type="ECO:0000313" key="3">
    <source>
        <dbReference type="Proteomes" id="UP000183667"/>
    </source>
</evidence>
<dbReference type="AlphaFoldDB" id="A0ABD6Q492"/>
<dbReference type="PROSITE" id="PS51352">
    <property type="entry name" value="THIOREDOXIN_2"/>
    <property type="match status" value="1"/>
</dbReference>
<dbReference type="PANTHER" id="PTHR45663">
    <property type="entry name" value="GEO12009P1"/>
    <property type="match status" value="1"/>
</dbReference>
<dbReference type="Gene3D" id="3.40.30.10">
    <property type="entry name" value="Glutaredoxin"/>
    <property type="match status" value="1"/>
</dbReference>
<gene>
    <name evidence="2" type="ORF">BGV66_13640</name>
</gene>
<name>A0ABD6Q492_9BURK</name>
<dbReference type="EMBL" id="MEAU01000018">
    <property type="protein sequence ID" value="OJA47135.1"/>
    <property type="molecule type" value="Genomic_DNA"/>
</dbReference>
<organism evidence="2 3">
    <name type="scientific">Burkholderia ubonensis</name>
    <dbReference type="NCBI Taxonomy" id="101571"/>
    <lineage>
        <taxon>Bacteria</taxon>
        <taxon>Pseudomonadati</taxon>
        <taxon>Pseudomonadota</taxon>
        <taxon>Betaproteobacteria</taxon>
        <taxon>Burkholderiales</taxon>
        <taxon>Burkholderiaceae</taxon>
        <taxon>Burkholderia</taxon>
        <taxon>Burkholderia cepacia complex</taxon>
    </lineage>
</organism>
<protein>
    <recommendedName>
        <fullName evidence="1">Thioredoxin domain-containing protein</fullName>
    </recommendedName>
</protein>
<dbReference type="Pfam" id="PF00085">
    <property type="entry name" value="Thioredoxin"/>
    <property type="match status" value="1"/>
</dbReference>
<proteinExistence type="predicted"/>
<dbReference type="SUPFAM" id="SSF52833">
    <property type="entry name" value="Thioredoxin-like"/>
    <property type="match status" value="1"/>
</dbReference>
<evidence type="ECO:0000313" key="2">
    <source>
        <dbReference type="EMBL" id="OJA47135.1"/>
    </source>
</evidence>
<dbReference type="PRINTS" id="PR00421">
    <property type="entry name" value="THIOREDOXIN"/>
</dbReference>
<dbReference type="CDD" id="cd02947">
    <property type="entry name" value="TRX_family"/>
    <property type="match status" value="1"/>
</dbReference>
<accession>A0ABD6Q492</accession>
<dbReference type="InterPro" id="IPR013766">
    <property type="entry name" value="Thioredoxin_domain"/>
</dbReference>
<dbReference type="Proteomes" id="UP000183667">
    <property type="component" value="Unassembled WGS sequence"/>
</dbReference>